<dbReference type="InterPro" id="IPR050796">
    <property type="entry name" value="SCF_F-box_component"/>
</dbReference>
<sequence length="370" mass="42050">MMMMMNHHPALPPEIIAEILQWLPVKSVLKFRCVSKLWLSLISSDHFIQSRPRKPRVLTKLMTRSTLQIMDCCLESALCSRTFCETAIPFPVEVDCDRISIVDSCNGLLCLATDHHVILWNPATRESKMVPHVAAPEVEPKSYDHEIGFGFGESCGDYKVVKLIEGRGDASKRIVARVYSLKTDTWKSIEEDIEGRLMSRKGKFVDGKLYWAMIYNCGRRKWKQCSGKAVAGVLCVDVKTETYEEIEPLLPHSDAPRLRVAVLDGRLCLVSNSSDSKVISFWVLMKNKQQQRQHQSESWSKMFKIFVRRGDMKPLYKLSKSELLLHSSDSLFVYNAKDKSCRYTGLSNCSSAHVYVESLVSPTKYPTAAT</sequence>
<name>A0AAV0FGV3_9ASTE</name>
<accession>A0AAV0FGV3</accession>
<dbReference type="SUPFAM" id="SSF50965">
    <property type="entry name" value="Galactose oxidase, central domain"/>
    <property type="match status" value="1"/>
</dbReference>
<dbReference type="PROSITE" id="PS50181">
    <property type="entry name" value="FBOX"/>
    <property type="match status" value="1"/>
</dbReference>
<protein>
    <recommendedName>
        <fullName evidence="1">F-box domain-containing protein</fullName>
    </recommendedName>
</protein>
<dbReference type="SUPFAM" id="SSF81383">
    <property type="entry name" value="F-box domain"/>
    <property type="match status" value="1"/>
</dbReference>
<gene>
    <name evidence="2" type="ORF">CEPIT_LOCUS33918</name>
</gene>
<dbReference type="Pfam" id="PF07734">
    <property type="entry name" value="FBA_1"/>
    <property type="match status" value="1"/>
</dbReference>
<feature type="domain" description="F-box" evidence="1">
    <location>
        <begin position="5"/>
        <end position="51"/>
    </location>
</feature>
<dbReference type="NCBIfam" id="TIGR01640">
    <property type="entry name" value="F_box_assoc_1"/>
    <property type="match status" value="1"/>
</dbReference>
<dbReference type="InterPro" id="IPR017451">
    <property type="entry name" value="F-box-assoc_interact_dom"/>
</dbReference>
<reference evidence="2" key="1">
    <citation type="submission" date="2022-07" db="EMBL/GenBank/DDBJ databases">
        <authorList>
            <person name="Macas J."/>
            <person name="Novak P."/>
            <person name="Neumann P."/>
        </authorList>
    </citation>
    <scope>NUCLEOTIDE SEQUENCE</scope>
</reference>
<dbReference type="Proteomes" id="UP001152523">
    <property type="component" value="Unassembled WGS sequence"/>
</dbReference>
<dbReference type="PANTHER" id="PTHR31672:SF13">
    <property type="entry name" value="F-BOX PROTEIN CPR30-LIKE"/>
    <property type="match status" value="1"/>
</dbReference>
<dbReference type="CDD" id="cd22157">
    <property type="entry name" value="F-box_AtFBW1-like"/>
    <property type="match status" value="1"/>
</dbReference>
<keyword evidence="3" id="KW-1185">Reference proteome</keyword>
<dbReference type="InterPro" id="IPR001810">
    <property type="entry name" value="F-box_dom"/>
</dbReference>
<proteinExistence type="predicted"/>
<comment type="caution">
    <text evidence="2">The sequence shown here is derived from an EMBL/GenBank/DDBJ whole genome shotgun (WGS) entry which is preliminary data.</text>
</comment>
<dbReference type="InterPro" id="IPR006527">
    <property type="entry name" value="F-box-assoc_dom_typ1"/>
</dbReference>
<dbReference type="SMART" id="SM00256">
    <property type="entry name" value="FBOX"/>
    <property type="match status" value="1"/>
</dbReference>
<evidence type="ECO:0000313" key="2">
    <source>
        <dbReference type="EMBL" id="CAH9134678.1"/>
    </source>
</evidence>
<dbReference type="EMBL" id="CAMAPF010000983">
    <property type="protein sequence ID" value="CAH9134678.1"/>
    <property type="molecule type" value="Genomic_DNA"/>
</dbReference>
<dbReference type="Pfam" id="PF00646">
    <property type="entry name" value="F-box"/>
    <property type="match status" value="1"/>
</dbReference>
<dbReference type="InterPro" id="IPR036047">
    <property type="entry name" value="F-box-like_dom_sf"/>
</dbReference>
<organism evidence="2 3">
    <name type="scientific">Cuscuta epithymum</name>
    <dbReference type="NCBI Taxonomy" id="186058"/>
    <lineage>
        <taxon>Eukaryota</taxon>
        <taxon>Viridiplantae</taxon>
        <taxon>Streptophyta</taxon>
        <taxon>Embryophyta</taxon>
        <taxon>Tracheophyta</taxon>
        <taxon>Spermatophyta</taxon>
        <taxon>Magnoliopsida</taxon>
        <taxon>eudicotyledons</taxon>
        <taxon>Gunneridae</taxon>
        <taxon>Pentapetalae</taxon>
        <taxon>asterids</taxon>
        <taxon>lamiids</taxon>
        <taxon>Solanales</taxon>
        <taxon>Convolvulaceae</taxon>
        <taxon>Cuscuteae</taxon>
        <taxon>Cuscuta</taxon>
        <taxon>Cuscuta subgen. Cuscuta</taxon>
    </lineage>
</organism>
<dbReference type="InterPro" id="IPR011043">
    <property type="entry name" value="Gal_Oxase/kelch_b-propeller"/>
</dbReference>
<dbReference type="Gene3D" id="1.20.1280.50">
    <property type="match status" value="1"/>
</dbReference>
<evidence type="ECO:0000313" key="3">
    <source>
        <dbReference type="Proteomes" id="UP001152523"/>
    </source>
</evidence>
<dbReference type="PANTHER" id="PTHR31672">
    <property type="entry name" value="BNACNNG10540D PROTEIN"/>
    <property type="match status" value="1"/>
</dbReference>
<dbReference type="AlphaFoldDB" id="A0AAV0FGV3"/>
<evidence type="ECO:0000259" key="1">
    <source>
        <dbReference type="PROSITE" id="PS50181"/>
    </source>
</evidence>